<dbReference type="HOGENOM" id="CLU_1325092_0_0_4"/>
<evidence type="ECO:0000256" key="1">
    <source>
        <dbReference type="SAM" id="SignalP"/>
    </source>
</evidence>
<dbReference type="RefSeq" id="WP_015830614.1">
    <property type="nucleotide sequence ID" value="NC_012969.1"/>
</dbReference>
<dbReference type="Proteomes" id="UP000002743">
    <property type="component" value="Chromosome"/>
</dbReference>
<protein>
    <submittedName>
        <fullName evidence="2">Uncharacterized protein</fullName>
    </submittedName>
</protein>
<feature type="chain" id="PRO_5002973584" evidence="1">
    <location>
        <begin position="20"/>
        <end position="207"/>
    </location>
</feature>
<reference evidence="2 3" key="2">
    <citation type="journal article" date="2011" name="J. Bacteriol.">
        <title>Genomes of three methylotrophs from a single niche uncover genetic and metabolic divergence of Methylophilaceae.</title>
        <authorList>
            <person name="Lapidus A."/>
            <person name="Clum A."/>
            <person name="Labutti K."/>
            <person name="Kaluzhnaya M.G."/>
            <person name="Lim S."/>
            <person name="Beck D.A."/>
            <person name="Glavina Del Rio T."/>
            <person name="Nolan M."/>
            <person name="Mavromatis K."/>
            <person name="Huntemann M."/>
            <person name="Lucas S."/>
            <person name="Lidstrom M.E."/>
            <person name="Ivanova N."/>
            <person name="Chistoserdova L."/>
        </authorList>
    </citation>
    <scope>NUCLEOTIDE SEQUENCE [LARGE SCALE GENOMIC DNA]</scope>
    <source>
        <strain evidence="2 3">SIP3-4</strain>
    </source>
</reference>
<dbReference type="InterPro" id="IPR008962">
    <property type="entry name" value="PapD-like_sf"/>
</dbReference>
<dbReference type="KEGG" id="mei:Msip34_2025"/>
<name>C6X7U0_METGS</name>
<reference evidence="3" key="1">
    <citation type="submission" date="2009-07" db="EMBL/GenBank/DDBJ databases">
        <title>Complete sequence of chromosome of Methylovorus sp. SIP3-4.</title>
        <authorList>
            <person name="Lucas S."/>
            <person name="Copeland A."/>
            <person name="Lapidus A."/>
            <person name="Glavina del Rio T."/>
            <person name="Tice H."/>
            <person name="Bruce D."/>
            <person name="Goodwin L."/>
            <person name="Pitluck S."/>
            <person name="Clum A."/>
            <person name="Larimer F."/>
            <person name="Land M."/>
            <person name="Hauser L."/>
            <person name="Kyrpides N."/>
            <person name="Mikhailova N."/>
            <person name="Kayluzhnaya M."/>
            <person name="Chistoserdova L."/>
        </authorList>
    </citation>
    <scope>NUCLEOTIDE SEQUENCE [LARGE SCALE GENOMIC DNA]</scope>
    <source>
        <strain evidence="3">SIP3-4</strain>
    </source>
</reference>
<keyword evidence="3" id="KW-1185">Reference proteome</keyword>
<evidence type="ECO:0000313" key="3">
    <source>
        <dbReference type="Proteomes" id="UP000002743"/>
    </source>
</evidence>
<dbReference type="eggNOG" id="COG3121">
    <property type="taxonomic scope" value="Bacteria"/>
</dbReference>
<feature type="signal peptide" evidence="1">
    <location>
        <begin position="1"/>
        <end position="19"/>
    </location>
</feature>
<dbReference type="SUPFAM" id="SSF49354">
    <property type="entry name" value="PapD-like"/>
    <property type="match status" value="1"/>
</dbReference>
<proteinExistence type="predicted"/>
<dbReference type="STRING" id="582744.Msip34_2025"/>
<dbReference type="AlphaFoldDB" id="C6X7U0"/>
<dbReference type="EMBL" id="CP001674">
    <property type="protein sequence ID" value="ACT51267.1"/>
    <property type="molecule type" value="Genomic_DNA"/>
</dbReference>
<accession>C6X7U0</accession>
<organism evidence="2 3">
    <name type="scientific">Methylovorus glucosotrophus (strain SIP3-4)</name>
    <dbReference type="NCBI Taxonomy" id="582744"/>
    <lineage>
        <taxon>Bacteria</taxon>
        <taxon>Pseudomonadati</taxon>
        <taxon>Pseudomonadota</taxon>
        <taxon>Betaproteobacteria</taxon>
        <taxon>Nitrosomonadales</taxon>
        <taxon>Methylophilaceae</taxon>
        <taxon>Methylovorus</taxon>
    </lineage>
</organism>
<evidence type="ECO:0000313" key="2">
    <source>
        <dbReference type="EMBL" id="ACT51267.1"/>
    </source>
</evidence>
<keyword evidence="1" id="KW-0732">Signal</keyword>
<dbReference type="PROSITE" id="PS51257">
    <property type="entry name" value="PROKAR_LIPOPROTEIN"/>
    <property type="match status" value="1"/>
</dbReference>
<sequence precursor="true">MTKYLIALLLSALSLSCFAQSPIAQVYPVVGYIGAKKSEFSPQSNIALFYLNGIDSKYSLTYEISIYKWTDKGLEATEDLMVFPPIKKVEIGKKYPIKVISKIERTAIQKSYRIVFTQKELVDPNNKSTVAIPFSFSIPLFVEPLAQKEVAIESKYQDGITYLKNNGNSMFRTATITIDNKEVNQLTYILPNQQIEIKGHAVLGKEY</sequence>
<gene>
    <name evidence="2" type="ordered locus">Msip34_2025</name>
</gene>